<gene>
    <name evidence="7" type="primary">ligD</name>
    <name evidence="7" type="ORF">AB0C36_27895</name>
</gene>
<dbReference type="InterPro" id="IPR016059">
    <property type="entry name" value="DNA_ligase_ATP-dep_CS"/>
</dbReference>
<dbReference type="Pfam" id="PF01068">
    <property type="entry name" value="DNA_ligase_A_M"/>
    <property type="match status" value="1"/>
</dbReference>
<accession>A0ABV3DNJ4</accession>
<dbReference type="InterPro" id="IPR050191">
    <property type="entry name" value="ATP-dep_DNA_ligase"/>
</dbReference>
<feature type="region of interest" description="Disordered" evidence="5">
    <location>
        <begin position="1"/>
        <end position="27"/>
    </location>
</feature>
<dbReference type="EMBL" id="JBEZFP010000085">
    <property type="protein sequence ID" value="MEU8137323.1"/>
    <property type="molecule type" value="Genomic_DNA"/>
</dbReference>
<dbReference type="EC" id="6.5.1.1" evidence="2"/>
<evidence type="ECO:0000256" key="4">
    <source>
        <dbReference type="ARBA" id="ARBA00034003"/>
    </source>
</evidence>
<dbReference type="PANTHER" id="PTHR45674">
    <property type="entry name" value="DNA LIGASE 1/3 FAMILY MEMBER"/>
    <property type="match status" value="1"/>
</dbReference>
<dbReference type="InterPro" id="IPR014146">
    <property type="entry name" value="LigD_ligase_dom"/>
</dbReference>
<evidence type="ECO:0000259" key="6">
    <source>
        <dbReference type="PROSITE" id="PS50160"/>
    </source>
</evidence>
<dbReference type="InterPro" id="IPR012340">
    <property type="entry name" value="NA-bd_OB-fold"/>
</dbReference>
<reference evidence="7 8" key="1">
    <citation type="submission" date="2024-06" db="EMBL/GenBank/DDBJ databases">
        <title>The Natural Products Discovery Center: Release of the First 8490 Sequenced Strains for Exploring Actinobacteria Biosynthetic Diversity.</title>
        <authorList>
            <person name="Kalkreuter E."/>
            <person name="Kautsar S.A."/>
            <person name="Yang D."/>
            <person name="Bader C.D."/>
            <person name="Teijaro C.N."/>
            <person name="Fluegel L."/>
            <person name="Davis C.M."/>
            <person name="Simpson J.R."/>
            <person name="Lauterbach L."/>
            <person name="Steele A.D."/>
            <person name="Gui C."/>
            <person name="Meng S."/>
            <person name="Li G."/>
            <person name="Viehrig K."/>
            <person name="Ye F."/>
            <person name="Su P."/>
            <person name="Kiefer A.F."/>
            <person name="Nichols A."/>
            <person name="Cepeda A.J."/>
            <person name="Yan W."/>
            <person name="Fan B."/>
            <person name="Jiang Y."/>
            <person name="Adhikari A."/>
            <person name="Zheng C.-J."/>
            <person name="Schuster L."/>
            <person name="Cowan T.M."/>
            <person name="Smanski M.J."/>
            <person name="Chevrette M.G."/>
            <person name="De Carvalho L.P.S."/>
            <person name="Shen B."/>
        </authorList>
    </citation>
    <scope>NUCLEOTIDE SEQUENCE [LARGE SCALE GENOMIC DNA]</scope>
    <source>
        <strain evidence="7 8">NPDC048946</strain>
    </source>
</reference>
<evidence type="ECO:0000256" key="1">
    <source>
        <dbReference type="ARBA" id="ARBA00007572"/>
    </source>
</evidence>
<evidence type="ECO:0000256" key="5">
    <source>
        <dbReference type="SAM" id="MobiDB-lite"/>
    </source>
</evidence>
<dbReference type="PANTHER" id="PTHR45674:SF4">
    <property type="entry name" value="DNA LIGASE 1"/>
    <property type="match status" value="1"/>
</dbReference>
<dbReference type="Proteomes" id="UP001551482">
    <property type="component" value="Unassembled WGS sequence"/>
</dbReference>
<evidence type="ECO:0000256" key="2">
    <source>
        <dbReference type="ARBA" id="ARBA00012727"/>
    </source>
</evidence>
<dbReference type="CDD" id="cd07971">
    <property type="entry name" value="OBF_DNA_ligase_LigD"/>
    <property type="match status" value="1"/>
</dbReference>
<dbReference type="InterPro" id="IPR012310">
    <property type="entry name" value="DNA_ligase_ATP-dep_cent"/>
</dbReference>
<keyword evidence="8" id="KW-1185">Reference proteome</keyword>
<dbReference type="NCBIfam" id="TIGR02779">
    <property type="entry name" value="NHEJ_ligase_lig"/>
    <property type="match status" value="1"/>
</dbReference>
<proteinExistence type="inferred from homology"/>
<comment type="similarity">
    <text evidence="1">Belongs to the ATP-dependent DNA ligase family.</text>
</comment>
<dbReference type="Gene3D" id="2.40.50.140">
    <property type="entry name" value="Nucleic acid-binding proteins"/>
    <property type="match status" value="1"/>
</dbReference>
<keyword evidence="3 7" id="KW-0436">Ligase</keyword>
<dbReference type="PROSITE" id="PS50160">
    <property type="entry name" value="DNA_LIGASE_A3"/>
    <property type="match status" value="1"/>
</dbReference>
<evidence type="ECO:0000313" key="7">
    <source>
        <dbReference type="EMBL" id="MEU8137323.1"/>
    </source>
</evidence>
<name>A0ABV3DNJ4_9ACTN</name>
<dbReference type="CDD" id="cd07906">
    <property type="entry name" value="Adenylation_DNA_ligase_LigD_LigC"/>
    <property type="match status" value="1"/>
</dbReference>
<dbReference type="Gene3D" id="3.30.470.30">
    <property type="entry name" value="DNA ligase/mRNA capping enzyme"/>
    <property type="match status" value="1"/>
</dbReference>
<dbReference type="SUPFAM" id="SSF56091">
    <property type="entry name" value="DNA ligase/mRNA capping enzyme, catalytic domain"/>
    <property type="match status" value="1"/>
</dbReference>
<dbReference type="PROSITE" id="PS00697">
    <property type="entry name" value="DNA_LIGASE_A1"/>
    <property type="match status" value="1"/>
</dbReference>
<sequence>MTTPPPRGVPAEQRPLLSPASPAQDAAAARQPMLAVLSDRRSFDDKWLFERKLDGVRVLAVRDGGDTRLLSRGGHARGRTYPEVVEALAGQPCARFAVDGEIVAMRNGRTDFSLLQQRSGIADPDAARASGIKVFYYVFDLLSIDGFDTTRLPQRTRKALLRETLDFGGPLRFTPHRNRWDEAMLTDACAKGWEGLIAKRADAPYVRRRSPDWLKLKCGAGQEFVVGGYTDPTGSRVGFGALLLGYHQAGRLRYAGKVGTGYDTKTLLDLADRLGRLHTDRSPFDDEVRERAVHWVRPELVAQVGFSEWTRDGRLRHPRYLGLRDDKRPEEVVREGPRR</sequence>
<organism evidence="7 8">
    <name type="scientific">Streptodolium elevatio</name>
    <dbReference type="NCBI Taxonomy" id="3157996"/>
    <lineage>
        <taxon>Bacteria</taxon>
        <taxon>Bacillati</taxon>
        <taxon>Actinomycetota</taxon>
        <taxon>Actinomycetes</taxon>
        <taxon>Kitasatosporales</taxon>
        <taxon>Streptomycetaceae</taxon>
        <taxon>Streptodolium</taxon>
    </lineage>
</organism>
<comment type="caution">
    <text evidence="7">The sequence shown here is derived from an EMBL/GenBank/DDBJ whole genome shotgun (WGS) entry which is preliminary data.</text>
</comment>
<dbReference type="SUPFAM" id="SSF50249">
    <property type="entry name" value="Nucleic acid-binding proteins"/>
    <property type="match status" value="1"/>
</dbReference>
<dbReference type="Pfam" id="PF04679">
    <property type="entry name" value="DNA_ligase_A_C"/>
    <property type="match status" value="1"/>
</dbReference>
<dbReference type="GO" id="GO:0016874">
    <property type="term" value="F:ligase activity"/>
    <property type="evidence" value="ECO:0007669"/>
    <property type="project" value="UniProtKB-KW"/>
</dbReference>
<feature type="domain" description="ATP-dependent DNA ligase family profile" evidence="6">
    <location>
        <begin position="127"/>
        <end position="217"/>
    </location>
</feature>
<evidence type="ECO:0000313" key="8">
    <source>
        <dbReference type="Proteomes" id="UP001551482"/>
    </source>
</evidence>
<comment type="catalytic activity">
    <reaction evidence="4">
        <text>ATP + (deoxyribonucleotide)n-3'-hydroxyl + 5'-phospho-(deoxyribonucleotide)m = (deoxyribonucleotide)n+m + AMP + diphosphate.</text>
        <dbReference type="EC" id="6.5.1.1"/>
    </reaction>
</comment>
<dbReference type="RefSeq" id="WP_358359055.1">
    <property type="nucleotide sequence ID" value="NZ_JBEZFP010000085.1"/>
</dbReference>
<feature type="compositionally biased region" description="Low complexity" evidence="5">
    <location>
        <begin position="15"/>
        <end position="27"/>
    </location>
</feature>
<dbReference type="InterPro" id="IPR012309">
    <property type="entry name" value="DNA_ligase_ATP-dep_C"/>
</dbReference>
<evidence type="ECO:0000256" key="3">
    <source>
        <dbReference type="ARBA" id="ARBA00022598"/>
    </source>
</evidence>
<protein>
    <recommendedName>
        <fullName evidence="2">DNA ligase (ATP)</fullName>
        <ecNumber evidence="2">6.5.1.1</ecNumber>
    </recommendedName>
</protein>
<dbReference type="Gene3D" id="3.30.1490.70">
    <property type="match status" value="1"/>
</dbReference>